<proteinExistence type="predicted"/>
<dbReference type="AlphaFoldDB" id="X1BD07"/>
<sequence length="37" mass="4292">ARKLIPNKQKLVIAVTFIYFLEEMGNTPHQKIAHVEN</sequence>
<reference evidence="1" key="1">
    <citation type="journal article" date="2014" name="Front. Microbiol.">
        <title>High frequency of phylogenetically diverse reductive dehalogenase-homologous genes in deep subseafloor sedimentary metagenomes.</title>
        <authorList>
            <person name="Kawai M."/>
            <person name="Futagami T."/>
            <person name="Toyoda A."/>
            <person name="Takaki Y."/>
            <person name="Nishi S."/>
            <person name="Hori S."/>
            <person name="Arai W."/>
            <person name="Tsubouchi T."/>
            <person name="Morono Y."/>
            <person name="Uchiyama I."/>
            <person name="Ito T."/>
            <person name="Fujiyama A."/>
            <person name="Inagaki F."/>
            <person name="Takami H."/>
        </authorList>
    </citation>
    <scope>NUCLEOTIDE SEQUENCE</scope>
    <source>
        <strain evidence="1">Expedition CK06-06</strain>
    </source>
</reference>
<feature type="non-terminal residue" evidence="1">
    <location>
        <position position="1"/>
    </location>
</feature>
<comment type="caution">
    <text evidence="1">The sequence shown here is derived from an EMBL/GenBank/DDBJ whole genome shotgun (WGS) entry which is preliminary data.</text>
</comment>
<evidence type="ECO:0000313" key="1">
    <source>
        <dbReference type="EMBL" id="GAG79097.1"/>
    </source>
</evidence>
<dbReference type="EMBL" id="BART01018874">
    <property type="protein sequence ID" value="GAG79097.1"/>
    <property type="molecule type" value="Genomic_DNA"/>
</dbReference>
<accession>X1BD07</accession>
<protein>
    <submittedName>
        <fullName evidence="1">Uncharacterized protein</fullName>
    </submittedName>
</protein>
<name>X1BD07_9ZZZZ</name>
<organism evidence="1">
    <name type="scientific">marine sediment metagenome</name>
    <dbReference type="NCBI Taxonomy" id="412755"/>
    <lineage>
        <taxon>unclassified sequences</taxon>
        <taxon>metagenomes</taxon>
        <taxon>ecological metagenomes</taxon>
    </lineage>
</organism>
<gene>
    <name evidence="1" type="ORF">S01H4_35485</name>
</gene>